<dbReference type="GO" id="GO:0016020">
    <property type="term" value="C:membrane"/>
    <property type="evidence" value="ECO:0007669"/>
    <property type="project" value="UniProtKB-SubCell"/>
</dbReference>
<protein>
    <recommendedName>
        <fullName evidence="9">Cytochrome b561 domain-containing protein</fullName>
    </recommendedName>
</protein>
<feature type="transmembrane region" description="Helical" evidence="7">
    <location>
        <begin position="294"/>
        <end position="314"/>
    </location>
</feature>
<evidence type="ECO:0000256" key="1">
    <source>
        <dbReference type="ARBA" id="ARBA00004370"/>
    </source>
</evidence>
<comment type="subcellular location">
    <subcellularLocation>
        <location evidence="1">Membrane</location>
    </subcellularLocation>
</comment>
<feature type="signal peptide" evidence="8">
    <location>
        <begin position="1"/>
        <end position="21"/>
    </location>
</feature>
<keyword evidence="5 7" id="KW-1133">Transmembrane helix</keyword>
<gene>
    <name evidence="10" type="ORF">RAG0_13939</name>
</gene>
<dbReference type="PANTHER" id="PTHR47797:SF3">
    <property type="entry name" value="CYTOCHROME B561 DOMAIN-CONTAINING PROTEIN"/>
    <property type="match status" value="1"/>
</dbReference>
<dbReference type="CDD" id="cd08760">
    <property type="entry name" value="Cyt_b561_FRRS1_like"/>
    <property type="match status" value="1"/>
</dbReference>
<reference evidence="11" key="1">
    <citation type="submission" date="2016-03" db="EMBL/GenBank/DDBJ databases">
        <authorList>
            <person name="Guldener U."/>
        </authorList>
    </citation>
    <scope>NUCLEOTIDE SEQUENCE [LARGE SCALE GENOMIC DNA]</scope>
    <source>
        <strain evidence="11">04CH-RAC-A.6.1</strain>
    </source>
</reference>
<dbReference type="Pfam" id="PF16010">
    <property type="entry name" value="CDH-cyt"/>
    <property type="match status" value="1"/>
</dbReference>
<evidence type="ECO:0000256" key="7">
    <source>
        <dbReference type="SAM" id="Phobius"/>
    </source>
</evidence>
<keyword evidence="3 7" id="KW-0812">Transmembrane</keyword>
<evidence type="ECO:0000256" key="3">
    <source>
        <dbReference type="ARBA" id="ARBA00022692"/>
    </source>
</evidence>
<name>A0A1E1LEU6_9HELO</name>
<dbReference type="Gene3D" id="1.20.120.1770">
    <property type="match status" value="1"/>
</dbReference>
<accession>A0A1E1LEU6</accession>
<dbReference type="EMBL" id="FJUX01000110">
    <property type="protein sequence ID" value="CZT09068.1"/>
    <property type="molecule type" value="Genomic_DNA"/>
</dbReference>
<dbReference type="Gene3D" id="2.60.40.1210">
    <property type="entry name" value="Cellobiose dehydrogenase, cytochrome domain"/>
    <property type="match status" value="1"/>
</dbReference>
<proteinExistence type="predicted"/>
<dbReference type="PANTHER" id="PTHR47797">
    <property type="entry name" value="DEHYDROGENASE, PUTATIVE (AFU_ORTHOLOGUE AFUA_8G05805)-RELATED"/>
    <property type="match status" value="1"/>
</dbReference>
<dbReference type="InterPro" id="IPR006593">
    <property type="entry name" value="Cyt_b561/ferric_Rdtase_TM"/>
</dbReference>
<evidence type="ECO:0000259" key="9">
    <source>
        <dbReference type="SMART" id="SM00665"/>
    </source>
</evidence>
<dbReference type="SMART" id="SM00665">
    <property type="entry name" value="B561"/>
    <property type="match status" value="1"/>
</dbReference>
<feature type="transmembrane region" description="Helical" evidence="7">
    <location>
        <begin position="361"/>
        <end position="380"/>
    </location>
</feature>
<dbReference type="CDD" id="cd09630">
    <property type="entry name" value="CDH_like_cytochrome"/>
    <property type="match status" value="1"/>
</dbReference>
<dbReference type="InterPro" id="IPR015920">
    <property type="entry name" value="Cellobiose_DH-like_cyt"/>
</dbReference>
<evidence type="ECO:0000313" key="11">
    <source>
        <dbReference type="Proteomes" id="UP000178912"/>
    </source>
</evidence>
<feature type="transmembrane region" description="Helical" evidence="7">
    <location>
        <begin position="386"/>
        <end position="408"/>
    </location>
</feature>
<evidence type="ECO:0000313" key="10">
    <source>
        <dbReference type="EMBL" id="CZT09068.1"/>
    </source>
</evidence>
<dbReference type="OrthoDB" id="19261at2759"/>
<keyword evidence="2" id="KW-0813">Transport</keyword>
<feature type="transmembrane region" description="Helical" evidence="7">
    <location>
        <begin position="320"/>
        <end position="341"/>
    </location>
</feature>
<organism evidence="10 11">
    <name type="scientific">Rhynchosporium agropyri</name>
    <dbReference type="NCBI Taxonomy" id="914238"/>
    <lineage>
        <taxon>Eukaryota</taxon>
        <taxon>Fungi</taxon>
        <taxon>Dikarya</taxon>
        <taxon>Ascomycota</taxon>
        <taxon>Pezizomycotina</taxon>
        <taxon>Leotiomycetes</taxon>
        <taxon>Helotiales</taxon>
        <taxon>Ploettnerulaceae</taxon>
        <taxon>Rhynchosporium</taxon>
    </lineage>
</organism>
<evidence type="ECO:0000256" key="2">
    <source>
        <dbReference type="ARBA" id="ARBA00022448"/>
    </source>
</evidence>
<dbReference type="AlphaFoldDB" id="A0A1E1LEU6"/>
<keyword evidence="11" id="KW-1185">Reference proteome</keyword>
<keyword evidence="4" id="KW-0249">Electron transport</keyword>
<dbReference type="Proteomes" id="UP000178912">
    <property type="component" value="Unassembled WGS sequence"/>
</dbReference>
<evidence type="ECO:0000256" key="4">
    <source>
        <dbReference type="ARBA" id="ARBA00022982"/>
    </source>
</evidence>
<keyword evidence="6 7" id="KW-0472">Membrane</keyword>
<evidence type="ECO:0000256" key="6">
    <source>
        <dbReference type="ARBA" id="ARBA00023136"/>
    </source>
</evidence>
<dbReference type="SUPFAM" id="SSF49344">
    <property type="entry name" value="CBD9-like"/>
    <property type="match status" value="1"/>
</dbReference>
<keyword evidence="8" id="KW-0732">Signal</keyword>
<sequence length="439" mass="48387">MIWTATFYIHFLFSLSFLAAAEPVQYCKDGSRGNINFCMGLTVHKNITSKSEDIYLSFTQKRYDGSDLGWTAIGTGSEMFGSLMFVVYGDPLGNEDPIVSIRGTTGHVQPQLIQKELSGGLDIRVLRSQWIPTSSHHQSFTTDQPIYEGRVSIVCYSCGLWSGSKLDVLSSAQPWMWAWNEHQKFSTFSYDAHLLMHKHHAGAGGWGNFYLDMPRAAAENPGLPSLPPIRSGIAMVGASESATGTSKIGVALGFFSRPELHLHGILGAIGFLAIFPVGVVAIRSGSLKSFKYHWIIQIVASLLTVAAGLAGLGLRNRVSTYHQVQGIVIVAIIPLQSLAGWLHHVKFPKLGRTWISHAHIWLGRILMAAGAVNVVTGLRLKGYSTLVIVAVAVFSWLEFLGLAIFLWWRFTQKRRLEAEETSRAYFSVAGDDSEEDEEK</sequence>
<evidence type="ECO:0000256" key="8">
    <source>
        <dbReference type="SAM" id="SignalP"/>
    </source>
</evidence>
<feature type="transmembrane region" description="Helical" evidence="7">
    <location>
        <begin position="260"/>
        <end position="282"/>
    </location>
</feature>
<feature type="chain" id="PRO_5009447038" description="Cytochrome b561 domain-containing protein" evidence="8">
    <location>
        <begin position="22"/>
        <end position="439"/>
    </location>
</feature>
<feature type="domain" description="Cytochrome b561" evidence="9">
    <location>
        <begin position="262"/>
        <end position="378"/>
    </location>
</feature>
<evidence type="ECO:0000256" key="5">
    <source>
        <dbReference type="ARBA" id="ARBA00022989"/>
    </source>
</evidence>